<keyword evidence="2" id="KW-0813">Transport</keyword>
<evidence type="ECO:0000313" key="9">
    <source>
        <dbReference type="Proteomes" id="UP000279236"/>
    </source>
</evidence>
<feature type="transmembrane region" description="Helical" evidence="6">
    <location>
        <begin position="130"/>
        <end position="150"/>
    </location>
</feature>
<accession>A0A427XR34</accession>
<dbReference type="GeneID" id="39593328"/>
<evidence type="ECO:0000256" key="4">
    <source>
        <dbReference type="ARBA" id="ARBA00022989"/>
    </source>
</evidence>
<dbReference type="FunFam" id="1.20.1250.20:FF:000057">
    <property type="entry name" value="MFS general substrate transporter"/>
    <property type="match status" value="1"/>
</dbReference>
<comment type="caution">
    <text evidence="8">The sequence shown here is derived from an EMBL/GenBank/DDBJ whole genome shotgun (WGS) entry which is preliminary data.</text>
</comment>
<dbReference type="OrthoDB" id="2985014at2759"/>
<evidence type="ECO:0000256" key="2">
    <source>
        <dbReference type="ARBA" id="ARBA00022448"/>
    </source>
</evidence>
<feature type="transmembrane region" description="Helical" evidence="6">
    <location>
        <begin position="328"/>
        <end position="348"/>
    </location>
</feature>
<dbReference type="RefSeq" id="XP_028476061.1">
    <property type="nucleotide sequence ID" value="XM_028624087.1"/>
</dbReference>
<feature type="transmembrane region" description="Helical" evidence="6">
    <location>
        <begin position="61"/>
        <end position="78"/>
    </location>
</feature>
<dbReference type="PANTHER" id="PTHR43791">
    <property type="entry name" value="PERMEASE-RELATED"/>
    <property type="match status" value="1"/>
</dbReference>
<dbReference type="SUPFAM" id="SSF103473">
    <property type="entry name" value="MFS general substrate transporter"/>
    <property type="match status" value="1"/>
</dbReference>
<feature type="transmembrane region" description="Helical" evidence="6">
    <location>
        <begin position="98"/>
        <end position="118"/>
    </location>
</feature>
<dbReference type="InterPro" id="IPR011701">
    <property type="entry name" value="MFS"/>
</dbReference>
<dbReference type="GO" id="GO:0016020">
    <property type="term" value="C:membrane"/>
    <property type="evidence" value="ECO:0007669"/>
    <property type="project" value="UniProtKB-SubCell"/>
</dbReference>
<evidence type="ECO:0000256" key="1">
    <source>
        <dbReference type="ARBA" id="ARBA00004141"/>
    </source>
</evidence>
<evidence type="ECO:0000256" key="6">
    <source>
        <dbReference type="SAM" id="Phobius"/>
    </source>
</evidence>
<protein>
    <recommendedName>
        <fullName evidence="7">Major facilitator superfamily (MFS) profile domain-containing protein</fullName>
    </recommendedName>
</protein>
<organism evidence="8 9">
    <name type="scientific">Apiotrichum porosum</name>
    <dbReference type="NCBI Taxonomy" id="105984"/>
    <lineage>
        <taxon>Eukaryota</taxon>
        <taxon>Fungi</taxon>
        <taxon>Dikarya</taxon>
        <taxon>Basidiomycota</taxon>
        <taxon>Agaricomycotina</taxon>
        <taxon>Tremellomycetes</taxon>
        <taxon>Trichosporonales</taxon>
        <taxon>Trichosporonaceae</taxon>
        <taxon>Apiotrichum</taxon>
    </lineage>
</organism>
<gene>
    <name evidence="8" type="ORF">EHS24_008785</name>
</gene>
<feature type="transmembrane region" description="Helical" evidence="6">
    <location>
        <begin position="386"/>
        <end position="407"/>
    </location>
</feature>
<keyword evidence="9" id="KW-1185">Reference proteome</keyword>
<dbReference type="FunFam" id="1.20.1250.20:FF:000013">
    <property type="entry name" value="MFS general substrate transporter"/>
    <property type="match status" value="1"/>
</dbReference>
<evidence type="ECO:0000259" key="7">
    <source>
        <dbReference type="PROSITE" id="PS50850"/>
    </source>
</evidence>
<dbReference type="InterPro" id="IPR020846">
    <property type="entry name" value="MFS_dom"/>
</dbReference>
<feature type="transmembrane region" description="Helical" evidence="6">
    <location>
        <begin position="419"/>
        <end position="438"/>
    </location>
</feature>
<dbReference type="Pfam" id="PF07690">
    <property type="entry name" value="MFS_1"/>
    <property type="match status" value="1"/>
</dbReference>
<dbReference type="Gene3D" id="1.20.1250.20">
    <property type="entry name" value="MFS general substrate transporter like domains"/>
    <property type="match status" value="2"/>
</dbReference>
<feature type="transmembrane region" description="Helical" evidence="6">
    <location>
        <begin position="296"/>
        <end position="316"/>
    </location>
</feature>
<evidence type="ECO:0000313" key="8">
    <source>
        <dbReference type="EMBL" id="RSH81342.1"/>
    </source>
</evidence>
<feature type="transmembrane region" description="Helical" evidence="6">
    <location>
        <begin position="156"/>
        <end position="181"/>
    </location>
</feature>
<dbReference type="PANTHER" id="PTHR43791:SF92">
    <property type="entry name" value="AGL026WP"/>
    <property type="match status" value="1"/>
</dbReference>
<proteinExistence type="predicted"/>
<dbReference type="GO" id="GO:0022857">
    <property type="term" value="F:transmembrane transporter activity"/>
    <property type="evidence" value="ECO:0007669"/>
    <property type="project" value="InterPro"/>
</dbReference>
<evidence type="ECO:0000256" key="3">
    <source>
        <dbReference type="ARBA" id="ARBA00022692"/>
    </source>
</evidence>
<sequence>MPTTLPNNQITQLESRTDEKREVTHAELVAKDERFAPEVAWLNSLSEDEYRTEERKLVRRMDMRLLPVLFVLLMLNYLDRNALASARVQGIEKDLGLVGNQFNVAISILFVGYILGQIPSNMILSRCRPSLYLSGFVALWGAVSACTAAADTYEHLIVIRFFLGVTESPYFPGSLFLLSSWYTKKELAFRTSILYTASLLSGAFSGLISAGVQQGLDGVRGLASWRWLFILEGVVTVFAAICAALILPDYPATTRWLSEKEKALAILRLERDTGVRDEETMTLVQSFLAAAKDYKLWLLAVIIVTKTTAGAVTQFIPTVVNTFGKSKVQTLLLTSPPYLFTCVVALVVSYTSDRKPERCFHLMTPIVFGMVGFVIAAATTKTAPRYFSLFLMVGGMFGSYNVALAWISSTFARPRAKRAAAYATINSLGNIAQIWSPYLYDSRYSPAYTLAFSVNAVMAGLAVVFCIILRFCLQRENARMDAATAREAEDREAGIEVGAVHRIRFVL</sequence>
<feature type="transmembrane region" description="Helical" evidence="6">
    <location>
        <begin position="360"/>
        <end position="380"/>
    </location>
</feature>
<feature type="transmembrane region" description="Helical" evidence="6">
    <location>
        <begin position="193"/>
        <end position="212"/>
    </location>
</feature>
<reference evidence="8 9" key="1">
    <citation type="submission" date="2018-11" db="EMBL/GenBank/DDBJ databases">
        <title>Genome sequence of Apiotrichum porosum DSM 27194.</title>
        <authorList>
            <person name="Aliyu H."/>
            <person name="Gorte O."/>
            <person name="Ochsenreither K."/>
        </authorList>
    </citation>
    <scope>NUCLEOTIDE SEQUENCE [LARGE SCALE GENOMIC DNA]</scope>
    <source>
        <strain evidence="8 9">DSM 27194</strain>
    </source>
</reference>
<keyword evidence="3 6" id="KW-0812">Transmembrane</keyword>
<comment type="subcellular location">
    <subcellularLocation>
        <location evidence="1">Membrane</location>
        <topology evidence="1">Multi-pass membrane protein</topology>
    </subcellularLocation>
</comment>
<dbReference type="PROSITE" id="PS50850">
    <property type="entry name" value="MFS"/>
    <property type="match status" value="1"/>
</dbReference>
<feature type="domain" description="Major facilitator superfamily (MFS) profile" evidence="7">
    <location>
        <begin position="65"/>
        <end position="474"/>
    </location>
</feature>
<dbReference type="AlphaFoldDB" id="A0A427XR34"/>
<name>A0A427XR34_9TREE</name>
<dbReference type="Proteomes" id="UP000279236">
    <property type="component" value="Unassembled WGS sequence"/>
</dbReference>
<dbReference type="InterPro" id="IPR036259">
    <property type="entry name" value="MFS_trans_sf"/>
</dbReference>
<feature type="transmembrane region" description="Helical" evidence="6">
    <location>
        <begin position="450"/>
        <end position="473"/>
    </location>
</feature>
<evidence type="ECO:0000256" key="5">
    <source>
        <dbReference type="ARBA" id="ARBA00023136"/>
    </source>
</evidence>
<keyword evidence="4 6" id="KW-1133">Transmembrane helix</keyword>
<dbReference type="EMBL" id="RSCE01000007">
    <property type="protein sequence ID" value="RSH81342.1"/>
    <property type="molecule type" value="Genomic_DNA"/>
</dbReference>
<feature type="transmembrane region" description="Helical" evidence="6">
    <location>
        <begin position="224"/>
        <end position="247"/>
    </location>
</feature>
<keyword evidence="5 6" id="KW-0472">Membrane</keyword>